<dbReference type="SUPFAM" id="SSF56112">
    <property type="entry name" value="Protein kinase-like (PK-like)"/>
    <property type="match status" value="1"/>
</dbReference>
<feature type="non-terminal residue" evidence="6">
    <location>
        <position position="1"/>
    </location>
</feature>
<evidence type="ECO:0000313" key="6">
    <source>
        <dbReference type="EMBL" id="ELP87692.1"/>
    </source>
</evidence>
<dbReference type="VEuPathDB" id="AmoebaDB:EIN_383360"/>
<dbReference type="InterPro" id="IPR000719">
    <property type="entry name" value="Prot_kinase_dom"/>
</dbReference>
<keyword evidence="4" id="KW-1133">Transmembrane helix</keyword>
<accession>A0A0A1U0Y3</accession>
<evidence type="ECO:0000256" key="2">
    <source>
        <dbReference type="ARBA" id="ARBA00022840"/>
    </source>
</evidence>
<evidence type="ECO:0000256" key="1">
    <source>
        <dbReference type="ARBA" id="ARBA00022741"/>
    </source>
</evidence>
<dbReference type="SMART" id="SM00220">
    <property type="entry name" value="S_TKc"/>
    <property type="match status" value="1"/>
</dbReference>
<dbReference type="Pfam" id="PF00069">
    <property type="entry name" value="Pkinase"/>
    <property type="match status" value="1"/>
</dbReference>
<dbReference type="GO" id="GO:0004693">
    <property type="term" value="F:cyclin-dependent protein serine/threonine kinase activity"/>
    <property type="evidence" value="ECO:0007669"/>
    <property type="project" value="UniProtKB-EC"/>
</dbReference>
<dbReference type="SUPFAM" id="SSF57184">
    <property type="entry name" value="Growth factor receptor domain"/>
    <property type="match status" value="1"/>
</dbReference>
<dbReference type="Gene3D" id="3.30.200.20">
    <property type="entry name" value="Phosphorylase Kinase, domain 1"/>
    <property type="match status" value="1"/>
</dbReference>
<dbReference type="PANTHER" id="PTHR45756">
    <property type="entry name" value="PALMITOYLTRANSFERASE"/>
    <property type="match status" value="1"/>
</dbReference>
<dbReference type="InterPro" id="IPR009030">
    <property type="entry name" value="Growth_fac_rcpt_cys_sf"/>
</dbReference>
<evidence type="ECO:0000256" key="4">
    <source>
        <dbReference type="SAM" id="Phobius"/>
    </source>
</evidence>
<dbReference type="PROSITE" id="PS50011">
    <property type="entry name" value="PROTEIN_KINASE_DOM"/>
    <property type="match status" value="1"/>
</dbReference>
<dbReference type="AlphaFoldDB" id="A0A0A1U0Y3"/>
<evidence type="ECO:0000256" key="3">
    <source>
        <dbReference type="PROSITE-ProRule" id="PRU10141"/>
    </source>
</evidence>
<feature type="domain" description="Protein kinase" evidence="5">
    <location>
        <begin position="260"/>
        <end position="524"/>
    </location>
</feature>
<dbReference type="EC" id="2.7.11.22" evidence="6"/>
<dbReference type="GO" id="GO:0005524">
    <property type="term" value="F:ATP binding"/>
    <property type="evidence" value="ECO:0007669"/>
    <property type="project" value="UniProtKB-UniRule"/>
</dbReference>
<dbReference type="GeneID" id="14886675"/>
<feature type="transmembrane region" description="Helical" evidence="4">
    <location>
        <begin position="87"/>
        <end position="110"/>
    </location>
</feature>
<dbReference type="InterPro" id="IPR053215">
    <property type="entry name" value="TKL_Ser/Thr_kinase"/>
</dbReference>
<protein>
    <submittedName>
        <fullName evidence="6">Protein serine/threonine kinase, putative</fullName>
        <ecNumber evidence="6">2.7.11.22</ecNumber>
    </submittedName>
</protein>
<keyword evidence="4" id="KW-0812">Transmembrane</keyword>
<evidence type="ECO:0000259" key="5">
    <source>
        <dbReference type="PROSITE" id="PS50011"/>
    </source>
</evidence>
<keyword evidence="1 3" id="KW-0547">Nucleotide-binding</keyword>
<dbReference type="Proteomes" id="UP000014680">
    <property type="component" value="Unassembled WGS sequence"/>
</dbReference>
<dbReference type="EMBL" id="KB206817">
    <property type="protein sequence ID" value="ELP87692.1"/>
    <property type="molecule type" value="Genomic_DNA"/>
</dbReference>
<gene>
    <name evidence="6" type="ORF">EIN_383360</name>
</gene>
<keyword evidence="4" id="KW-0472">Membrane</keyword>
<name>A0A0A1U0Y3_ENTIV</name>
<keyword evidence="6" id="KW-0418">Kinase</keyword>
<dbReference type="PROSITE" id="PS00107">
    <property type="entry name" value="PROTEIN_KINASE_ATP"/>
    <property type="match status" value="1"/>
</dbReference>
<dbReference type="InterPro" id="IPR011009">
    <property type="entry name" value="Kinase-like_dom_sf"/>
</dbReference>
<keyword evidence="6" id="KW-0808">Transferase</keyword>
<keyword evidence="2 3" id="KW-0067">ATP-binding</keyword>
<dbReference type="RefSeq" id="XP_004254463.1">
    <property type="nucleotide sequence ID" value="XM_004254415.1"/>
</dbReference>
<dbReference type="OMA" id="VERCLNH"/>
<reference evidence="6 7" key="1">
    <citation type="submission" date="2012-10" db="EMBL/GenBank/DDBJ databases">
        <authorList>
            <person name="Zafar N."/>
            <person name="Inman J."/>
            <person name="Hall N."/>
            <person name="Lorenzi H."/>
            <person name="Caler E."/>
        </authorList>
    </citation>
    <scope>NUCLEOTIDE SEQUENCE [LARGE SCALE GENOMIC DNA]</scope>
    <source>
        <strain evidence="6 7">IP1</strain>
    </source>
</reference>
<keyword evidence="7" id="KW-1185">Reference proteome</keyword>
<evidence type="ECO:0000313" key="7">
    <source>
        <dbReference type="Proteomes" id="UP000014680"/>
    </source>
</evidence>
<dbReference type="InterPro" id="IPR008271">
    <property type="entry name" value="Ser/Thr_kinase_AS"/>
</dbReference>
<organism evidence="6 7">
    <name type="scientific">Entamoeba invadens IP1</name>
    <dbReference type="NCBI Taxonomy" id="370355"/>
    <lineage>
        <taxon>Eukaryota</taxon>
        <taxon>Amoebozoa</taxon>
        <taxon>Evosea</taxon>
        <taxon>Archamoebae</taxon>
        <taxon>Mastigamoebida</taxon>
        <taxon>Entamoebidae</taxon>
        <taxon>Entamoeba</taxon>
    </lineage>
</organism>
<sequence length="525" mass="60160">EDGHYLYDYICKSCSDNCISCDNDQNCNNCIEKDYVLVDSQCVNYKNVEFCLSANNSKCTECDGFHKPSDAGDYCVKMTNYGLVVGVPLSVTFVIIMFIVALIIIVISMIQKRKQKKKEQNICNFKMSRSNIEMVKLSANLVTNKTTLKFDLDDNDPLKVDIETRDLICIGNVSKSNLKVQFSVMEGCDYYEIRSVPPLVTLKPGYACEFEIFIKPLCTCVTKEHVAITSLNIATGVIENAKIEMEIETEQTTKLNYREIIEDEKLGEGSFGIVYKGQYRGVSVAIKKMKQLDNNESGLVEFEREVAMLDKFRSDYIIHFYGAVFIPSKVCMVTEFAAFRSLQDLIKHKKSDEVDMKLRTKFLLDASKGIQYLHENGILHRDIKPDNFLVLSLDLNEKVNAKLTDFGSSRNVNMLQTNMTFTKGVGTPTYMAPEILKQEKYKKSADIYSFAITMFETITWKEAFPKSEFKYPWKIADFVNNGNRLQKVDCMTDDQYKLISNCWAHNKEDRITIEVAREQLEKFLK</sequence>
<dbReference type="PANTHER" id="PTHR45756:SF1">
    <property type="entry name" value="PROTEIN KINASE DOMAIN CONTAINING PROTEIN"/>
    <property type="match status" value="1"/>
</dbReference>
<feature type="binding site" evidence="3">
    <location>
        <position position="288"/>
    </location>
    <ligand>
        <name>ATP</name>
        <dbReference type="ChEBI" id="CHEBI:30616"/>
    </ligand>
</feature>
<dbReference type="KEGG" id="eiv:EIN_383360"/>
<proteinExistence type="predicted"/>
<dbReference type="InterPro" id="IPR017441">
    <property type="entry name" value="Protein_kinase_ATP_BS"/>
</dbReference>
<dbReference type="PROSITE" id="PS00108">
    <property type="entry name" value="PROTEIN_KINASE_ST"/>
    <property type="match status" value="1"/>
</dbReference>
<dbReference type="Gene3D" id="1.10.510.10">
    <property type="entry name" value="Transferase(Phosphotransferase) domain 1"/>
    <property type="match status" value="1"/>
</dbReference>